<dbReference type="Proteomes" id="UP001412239">
    <property type="component" value="Unassembled WGS sequence"/>
</dbReference>
<keyword evidence="11" id="KW-0206">Cytoskeleton</keyword>
<evidence type="ECO:0000256" key="5">
    <source>
        <dbReference type="ARBA" id="ARBA00022701"/>
    </source>
</evidence>
<evidence type="ECO:0000256" key="16">
    <source>
        <dbReference type="SAM" id="MobiDB-lite"/>
    </source>
</evidence>
<feature type="binding site" evidence="14">
    <location>
        <begin position="208"/>
        <end position="215"/>
    </location>
    <ligand>
        <name>ATP</name>
        <dbReference type="ChEBI" id="CHEBI:30616"/>
    </ligand>
</feature>
<keyword evidence="9 15" id="KW-0175">Coiled coil</keyword>
<reference evidence="18" key="1">
    <citation type="submission" date="2015-10" db="EMBL/GenBank/DDBJ databases">
        <authorList>
            <person name="Regsiter A."/>
            <person name="william w."/>
        </authorList>
    </citation>
    <scope>NUCLEOTIDE SEQUENCE</scope>
    <source>
        <strain evidence="18">Montdore</strain>
    </source>
</reference>
<evidence type="ECO:0000259" key="17">
    <source>
        <dbReference type="PROSITE" id="PS50067"/>
    </source>
</evidence>
<dbReference type="GO" id="GO:0008017">
    <property type="term" value="F:microtubule binding"/>
    <property type="evidence" value="ECO:0007669"/>
    <property type="project" value="InterPro"/>
</dbReference>
<dbReference type="InterPro" id="IPR027417">
    <property type="entry name" value="P-loop_NTPase"/>
</dbReference>
<evidence type="ECO:0000256" key="8">
    <source>
        <dbReference type="ARBA" id="ARBA00022840"/>
    </source>
</evidence>
<evidence type="ECO:0000256" key="12">
    <source>
        <dbReference type="ARBA" id="ARBA00023306"/>
    </source>
</evidence>
<accession>A0A292PZ73</accession>
<dbReference type="GO" id="GO:0008574">
    <property type="term" value="F:plus-end-directed microtubule motor activity"/>
    <property type="evidence" value="ECO:0007669"/>
    <property type="project" value="TreeGrafter"/>
</dbReference>
<protein>
    <recommendedName>
        <fullName evidence="17">Kinesin motor domain-containing protein</fullName>
    </recommendedName>
</protein>
<feature type="compositionally biased region" description="Basic and acidic residues" evidence="16">
    <location>
        <begin position="1083"/>
        <end position="1101"/>
    </location>
</feature>
<feature type="region of interest" description="Disordered" evidence="16">
    <location>
        <begin position="1141"/>
        <end position="1196"/>
    </location>
</feature>
<name>A0A292PZ73_9PEZI</name>
<dbReference type="FunFam" id="3.40.850.10:FF:000051">
    <property type="entry name" value="Kinesin-like protein bimC"/>
    <property type="match status" value="1"/>
</dbReference>
<dbReference type="GO" id="GO:0005634">
    <property type="term" value="C:nucleus"/>
    <property type="evidence" value="ECO:0007669"/>
    <property type="project" value="TreeGrafter"/>
</dbReference>
<comment type="subcellular location">
    <subcellularLocation>
        <location evidence="1">Cytoplasm</location>
        <location evidence="1">Cytoskeleton</location>
    </subcellularLocation>
</comment>
<keyword evidence="10 14" id="KW-0505">Motor protein</keyword>
<dbReference type="Gene3D" id="3.40.850.10">
    <property type="entry name" value="Kinesin motor domain"/>
    <property type="match status" value="1"/>
</dbReference>
<feature type="domain" description="Kinesin motor" evidence="17">
    <location>
        <begin position="98"/>
        <end position="456"/>
    </location>
</feature>
<evidence type="ECO:0000313" key="19">
    <source>
        <dbReference type="Proteomes" id="UP001412239"/>
    </source>
</evidence>
<dbReference type="InterPro" id="IPR001752">
    <property type="entry name" value="Kinesin_motor_dom"/>
</dbReference>
<evidence type="ECO:0000256" key="7">
    <source>
        <dbReference type="ARBA" id="ARBA00022776"/>
    </source>
</evidence>
<dbReference type="GO" id="GO:0005524">
    <property type="term" value="F:ATP binding"/>
    <property type="evidence" value="ECO:0007669"/>
    <property type="project" value="UniProtKB-UniRule"/>
</dbReference>
<keyword evidence="7" id="KW-0498">Mitosis</keyword>
<dbReference type="GO" id="GO:0072686">
    <property type="term" value="C:mitotic spindle"/>
    <property type="evidence" value="ECO:0007669"/>
    <property type="project" value="TreeGrafter"/>
</dbReference>
<dbReference type="AlphaFoldDB" id="A0A292PZ73"/>
<evidence type="ECO:0000256" key="14">
    <source>
        <dbReference type="PROSITE-ProRule" id="PRU00283"/>
    </source>
</evidence>
<evidence type="ECO:0000256" key="15">
    <source>
        <dbReference type="SAM" id="Coils"/>
    </source>
</evidence>
<keyword evidence="5" id="KW-0493">Microtubule</keyword>
<evidence type="ECO:0000313" key="18">
    <source>
        <dbReference type="EMBL" id="CUS12444.1"/>
    </source>
</evidence>
<dbReference type="PANTHER" id="PTHR47970">
    <property type="entry name" value="KINESIN-LIKE PROTEIN KIF11"/>
    <property type="match status" value="1"/>
</dbReference>
<dbReference type="Pfam" id="PF13931">
    <property type="entry name" value="Microtub_bind"/>
    <property type="match status" value="1"/>
</dbReference>
<dbReference type="GO" id="GO:0051301">
    <property type="term" value="P:cell division"/>
    <property type="evidence" value="ECO:0007669"/>
    <property type="project" value="UniProtKB-KW"/>
</dbReference>
<gene>
    <name evidence="18" type="ORF">GSTUAT00003409001</name>
</gene>
<keyword evidence="8 14" id="KW-0067">ATP-binding</keyword>
<feature type="compositionally biased region" description="Low complexity" evidence="16">
    <location>
        <begin position="1169"/>
        <end position="1190"/>
    </location>
</feature>
<evidence type="ECO:0000256" key="3">
    <source>
        <dbReference type="ARBA" id="ARBA00022553"/>
    </source>
</evidence>
<evidence type="ECO:0000256" key="13">
    <source>
        <dbReference type="ARBA" id="ARBA00034704"/>
    </source>
</evidence>
<dbReference type="EMBL" id="LN890990">
    <property type="protein sequence ID" value="CUS12444.1"/>
    <property type="molecule type" value="Genomic_DNA"/>
</dbReference>
<evidence type="ECO:0000256" key="1">
    <source>
        <dbReference type="ARBA" id="ARBA00004245"/>
    </source>
</evidence>
<dbReference type="InterPro" id="IPR019821">
    <property type="entry name" value="Kinesin_motor_CS"/>
</dbReference>
<dbReference type="InterPro" id="IPR047149">
    <property type="entry name" value="KIF11-like"/>
</dbReference>
<organism evidence="18 19">
    <name type="scientific">Tuber aestivum</name>
    <name type="common">summer truffle</name>
    <dbReference type="NCBI Taxonomy" id="59557"/>
    <lineage>
        <taxon>Eukaryota</taxon>
        <taxon>Fungi</taxon>
        <taxon>Dikarya</taxon>
        <taxon>Ascomycota</taxon>
        <taxon>Pezizomycotina</taxon>
        <taxon>Pezizomycetes</taxon>
        <taxon>Pezizales</taxon>
        <taxon>Tuberaceae</taxon>
        <taxon>Tuber</taxon>
    </lineage>
</organism>
<dbReference type="CDD" id="cd01364">
    <property type="entry name" value="KISc_BimC_Eg5"/>
    <property type="match status" value="1"/>
</dbReference>
<evidence type="ECO:0000256" key="9">
    <source>
        <dbReference type="ARBA" id="ARBA00023054"/>
    </source>
</evidence>
<dbReference type="Pfam" id="PF00225">
    <property type="entry name" value="Kinesin"/>
    <property type="match status" value="1"/>
</dbReference>
<dbReference type="InterPro" id="IPR047241">
    <property type="entry name" value="KIF11-like_kin_motor_dom"/>
</dbReference>
<feature type="region of interest" description="Disordered" evidence="16">
    <location>
        <begin position="1073"/>
        <end position="1108"/>
    </location>
</feature>
<keyword evidence="3" id="KW-0597">Phosphoprotein</keyword>
<sequence>MSGPSRAQNGGVRKTNASSSTMRAPVTARPSSRNGMVHPQSYMTAARMGAGTLPSSPAGSVASVSSRARGNTSPTKRRIKKDLSAEEPPPQQEDNEANINVVVRCRGRSEREIKENSGVVVSTPGGLRGKEVSLSMGPLALSNKTYTFDRVFGPEANQNMIYDNVVAPILEEVNIPEHRVARFFLLWQILTSSLQMLSGYNCTIFAYGQTGTGKTYTMSGDMTDNFGTYSDSAGIIPRALYQLFHKLGIDEADNSVKCSFIELYNEELKDLLASDENNKVKIFEDSTRKGIVIQGMEESFIKNAEDGVKLLQEGSHKRQVAATKCNDLSSRSHTVFTITVHVKEIGEDGEDLLRTGKLNLVDLAGSENIGRSGAENKRAREAGMINQSLLTLGRVINALVDKSPHIPYRESKLTRLLQDSLGGRTKTCIIATVSPAKSNLEETISTLDYAARAKNIRNKPQINQMLTKKALIREYVTEIEKLKGDLMATRQKNGVFLTTESYSAMTEESESRRILNEEQQRKIDVMETQIKNTREQFEQNMRLFLELKKELEGTKGVLEETKGELRKTEIDLSSTQKDLADETVLREAHEKTEEELKDVGQKLITRLDETVHDVNGLHAKIRRMTDLEVVNHSSWMKSTGQVSAITELVEKEIGSFTEQQVRITDNVSERMSAFVAAEVNKLESAYEYIEARLGGFRSGETELSAETMKAKDEMNQVLEEIKILREDVKRKVGEGLKGLNEAAQRISAEVVEDLGKFGVQLHNSYNQLGKEFKAIFDDAEKRIIAQKAEAEKLRLQLSSATAAVVIATDTAQSSLDLILREERERAAADRQNLISQVTALINATAEDQDKRLTKRIRLVQDEILGAKGELDEATKQYNVGMDQWSGGQERFIDGLVISQDSLKKILVQDWQDAEKHNASIQATTQAINAQTVRLVDAQMQDVGVQMQALDEFVTRARSQNEAHFEAFTQNLSGLSETVRESYGRMEGELKGFAEDLDSFGNDISEQTSLSKGILEPITSTAKQPLSELRGNIESAPLQEYVPTGETPKRRTYEYPTTLPHTQPREELLLKPVTRRKNSTRTPLGEKEVHSPNKNVHEEPTDPKSGVFGKLATAGHPAYAHKIFFGTDIAAYTGIPVRGGGGVSGADGGQGEQDEDDEPPAKRTRGQKLAVARGGYSAGSAAGPAAPITAGNRKRSR</sequence>
<dbReference type="PRINTS" id="PR00380">
    <property type="entry name" value="KINESINHEAVY"/>
</dbReference>
<dbReference type="InterPro" id="IPR036961">
    <property type="entry name" value="Kinesin_motor_dom_sf"/>
</dbReference>
<proteinExistence type="inferred from homology"/>
<feature type="compositionally biased region" description="Low complexity" evidence="16">
    <location>
        <begin position="54"/>
        <end position="70"/>
    </location>
</feature>
<evidence type="ECO:0000256" key="11">
    <source>
        <dbReference type="ARBA" id="ARBA00023212"/>
    </source>
</evidence>
<dbReference type="PROSITE" id="PS00411">
    <property type="entry name" value="KINESIN_MOTOR_1"/>
    <property type="match status" value="1"/>
</dbReference>
<keyword evidence="6 14" id="KW-0547">Nucleotide-binding</keyword>
<keyword evidence="2" id="KW-0963">Cytoplasm</keyword>
<feature type="compositionally biased region" description="Gly residues" evidence="16">
    <location>
        <begin position="1141"/>
        <end position="1150"/>
    </location>
</feature>
<comment type="similarity">
    <text evidence="13">Belongs to the TRAFAC class myosin-kinesin ATPase superfamily. Kinesin family. KIN-5/BimC subfamily.</text>
</comment>
<feature type="coiled-coil region" evidence="15">
    <location>
        <begin position="516"/>
        <end position="578"/>
    </location>
</feature>
<dbReference type="GO" id="GO:0000073">
    <property type="term" value="P:initial mitotic spindle pole body separation"/>
    <property type="evidence" value="ECO:0007669"/>
    <property type="project" value="UniProtKB-ARBA"/>
</dbReference>
<dbReference type="InterPro" id="IPR025901">
    <property type="entry name" value="Kinesin-assoc_MT-bd_dom"/>
</dbReference>
<keyword evidence="4" id="KW-0132">Cell division</keyword>
<keyword evidence="19" id="KW-1185">Reference proteome</keyword>
<dbReference type="SMART" id="SM00129">
    <property type="entry name" value="KISc"/>
    <property type="match status" value="1"/>
</dbReference>
<keyword evidence="12" id="KW-0131">Cell cycle</keyword>
<evidence type="ECO:0000256" key="10">
    <source>
        <dbReference type="ARBA" id="ARBA00023175"/>
    </source>
</evidence>
<evidence type="ECO:0000256" key="2">
    <source>
        <dbReference type="ARBA" id="ARBA00022490"/>
    </source>
</evidence>
<dbReference type="PANTHER" id="PTHR47970:SF12">
    <property type="entry name" value="KINESIN FAMILY MEMBER 11"/>
    <property type="match status" value="1"/>
</dbReference>
<evidence type="ECO:0000256" key="4">
    <source>
        <dbReference type="ARBA" id="ARBA00022618"/>
    </source>
</evidence>
<dbReference type="SUPFAM" id="SSF52540">
    <property type="entry name" value="P-loop containing nucleoside triphosphate hydrolases"/>
    <property type="match status" value="1"/>
</dbReference>
<dbReference type="GO" id="GO:0005876">
    <property type="term" value="C:spindle microtubule"/>
    <property type="evidence" value="ECO:0007669"/>
    <property type="project" value="TreeGrafter"/>
</dbReference>
<dbReference type="PROSITE" id="PS50067">
    <property type="entry name" value="KINESIN_MOTOR_2"/>
    <property type="match status" value="1"/>
</dbReference>
<dbReference type="GO" id="GO:0007018">
    <property type="term" value="P:microtubule-based movement"/>
    <property type="evidence" value="ECO:0007669"/>
    <property type="project" value="InterPro"/>
</dbReference>
<evidence type="ECO:0000256" key="6">
    <source>
        <dbReference type="ARBA" id="ARBA00022741"/>
    </source>
</evidence>
<feature type="region of interest" description="Disordered" evidence="16">
    <location>
        <begin position="1"/>
        <end position="98"/>
    </location>
</feature>